<dbReference type="Ensembl" id="ENSCMIT00000013916.1">
    <property type="protein sequence ID" value="ENSCMIP00000013618.1"/>
    <property type="gene ID" value="ENSCMIG00000006814.1"/>
</dbReference>
<evidence type="ECO:0000256" key="1">
    <source>
        <dbReference type="SAM" id="MobiDB-lite"/>
    </source>
</evidence>
<dbReference type="GeneTree" id="ENSGT00390000009554"/>
<reference evidence="2" key="5">
    <citation type="submission" date="2025-09" db="UniProtKB">
        <authorList>
            <consortium name="Ensembl"/>
        </authorList>
    </citation>
    <scope>IDENTIFICATION</scope>
</reference>
<name>A0A4W3H9R4_CALMI</name>
<reference evidence="2" key="4">
    <citation type="submission" date="2025-08" db="UniProtKB">
        <authorList>
            <consortium name="Ensembl"/>
        </authorList>
    </citation>
    <scope>IDENTIFICATION</scope>
</reference>
<reference evidence="3" key="3">
    <citation type="journal article" date="2014" name="Nature">
        <title>Elephant shark genome provides unique insights into gnathostome evolution.</title>
        <authorList>
            <consortium name="International Elephant Shark Genome Sequencing Consortium"/>
            <person name="Venkatesh B."/>
            <person name="Lee A.P."/>
            <person name="Ravi V."/>
            <person name="Maurya A.K."/>
            <person name="Lian M.M."/>
            <person name="Swann J.B."/>
            <person name="Ohta Y."/>
            <person name="Flajnik M.F."/>
            <person name="Sutoh Y."/>
            <person name="Kasahara M."/>
            <person name="Hoon S."/>
            <person name="Gangu V."/>
            <person name="Roy S.W."/>
            <person name="Irimia M."/>
            <person name="Korzh V."/>
            <person name="Kondrychyn I."/>
            <person name="Lim Z.W."/>
            <person name="Tay B.H."/>
            <person name="Tohari S."/>
            <person name="Kong K.W."/>
            <person name="Ho S."/>
            <person name="Lorente-Galdos B."/>
            <person name="Quilez J."/>
            <person name="Marques-Bonet T."/>
            <person name="Raney B.J."/>
            <person name="Ingham P.W."/>
            <person name="Tay A."/>
            <person name="Hillier L.W."/>
            <person name="Minx P."/>
            <person name="Boehm T."/>
            <person name="Wilson R.K."/>
            <person name="Brenner S."/>
            <person name="Warren W.C."/>
        </authorList>
    </citation>
    <scope>NUCLEOTIDE SEQUENCE [LARGE SCALE GENOMIC DNA]</scope>
</reference>
<reference evidence="3" key="1">
    <citation type="journal article" date="2006" name="Science">
        <title>Ancient noncoding elements conserved in the human genome.</title>
        <authorList>
            <person name="Venkatesh B."/>
            <person name="Kirkness E.F."/>
            <person name="Loh Y.H."/>
            <person name="Halpern A.L."/>
            <person name="Lee A.P."/>
            <person name="Johnson J."/>
            <person name="Dandona N."/>
            <person name="Viswanathan L.D."/>
            <person name="Tay A."/>
            <person name="Venter J.C."/>
            <person name="Strausberg R.L."/>
            <person name="Brenner S."/>
        </authorList>
    </citation>
    <scope>NUCLEOTIDE SEQUENCE [LARGE SCALE GENOMIC DNA]</scope>
</reference>
<keyword evidence="3" id="KW-1185">Reference proteome</keyword>
<dbReference type="PANTHER" id="PTHR16500">
    <property type="entry name" value="BRCA2-INTERACTING TRANSCRIPTIONAL REPRESSOR EMSY"/>
    <property type="match status" value="1"/>
</dbReference>
<dbReference type="PANTHER" id="PTHR16500:SF3">
    <property type="entry name" value="BRCA2-INTERACTING TRANSCRIPTIONAL REPRESSOR EMSY"/>
    <property type="match status" value="1"/>
</dbReference>
<evidence type="ECO:0000313" key="3">
    <source>
        <dbReference type="Proteomes" id="UP000314986"/>
    </source>
</evidence>
<proteinExistence type="predicted"/>
<dbReference type="GO" id="GO:0006355">
    <property type="term" value="P:regulation of DNA-templated transcription"/>
    <property type="evidence" value="ECO:0007669"/>
    <property type="project" value="InterPro"/>
</dbReference>
<evidence type="ECO:0000313" key="2">
    <source>
        <dbReference type="Ensembl" id="ENSCMIP00000013618.1"/>
    </source>
</evidence>
<organism evidence="2 3">
    <name type="scientific">Callorhinchus milii</name>
    <name type="common">Ghost shark</name>
    <dbReference type="NCBI Taxonomy" id="7868"/>
    <lineage>
        <taxon>Eukaryota</taxon>
        <taxon>Metazoa</taxon>
        <taxon>Chordata</taxon>
        <taxon>Craniata</taxon>
        <taxon>Vertebrata</taxon>
        <taxon>Chondrichthyes</taxon>
        <taxon>Holocephali</taxon>
        <taxon>Chimaeriformes</taxon>
        <taxon>Callorhinchidae</taxon>
        <taxon>Callorhinchus</taxon>
    </lineage>
</organism>
<reference evidence="3" key="2">
    <citation type="journal article" date="2007" name="PLoS Biol.">
        <title>Survey sequencing and comparative analysis of the elephant shark (Callorhinchus milii) genome.</title>
        <authorList>
            <person name="Venkatesh B."/>
            <person name="Kirkness E.F."/>
            <person name="Loh Y.H."/>
            <person name="Halpern A.L."/>
            <person name="Lee A.P."/>
            <person name="Johnson J."/>
            <person name="Dandona N."/>
            <person name="Viswanathan L.D."/>
            <person name="Tay A."/>
            <person name="Venter J.C."/>
            <person name="Strausberg R.L."/>
            <person name="Brenner S."/>
        </authorList>
    </citation>
    <scope>NUCLEOTIDE SEQUENCE [LARGE SCALE GENOMIC DNA]</scope>
</reference>
<dbReference type="GO" id="GO:0005654">
    <property type="term" value="C:nucleoplasm"/>
    <property type="evidence" value="ECO:0007669"/>
    <property type="project" value="TreeGrafter"/>
</dbReference>
<dbReference type="Proteomes" id="UP000314986">
    <property type="component" value="Unassembled WGS sequence"/>
</dbReference>
<sequence>MSTTESIQTSHGKTRSYIEIQKTRNNYLNSQQVVHVISSSRSQDWAEHEVPMDTSPTIIYQDVSGEPQSATSTIKALLELQQTGKEKLESKPRQPTIDLSQMAVPIQMTQEKRQSPESPAITALDSEMASEYFSAGM</sequence>
<feature type="region of interest" description="Disordered" evidence="1">
    <location>
        <begin position="84"/>
        <end position="103"/>
    </location>
</feature>
<protein>
    <submittedName>
        <fullName evidence="2">Protein EMSY-like</fullName>
    </submittedName>
</protein>
<accession>A0A4W3H9R4</accession>
<dbReference type="InterPro" id="IPR033482">
    <property type="entry name" value="EMSY"/>
</dbReference>
<dbReference type="AlphaFoldDB" id="A0A4W3H9R4"/>